<protein>
    <submittedName>
        <fullName evidence="1">Uncharacterized protein</fullName>
    </submittedName>
</protein>
<name>A0A7M2GHP5_SPHSA</name>
<sequence>MTIIDDPLSKIADAIAISDAAEKACPVNKGRCGFNDKCPLCGAKASETCFRTAAADYRAMKMVREAYAHLSYPPRKVRRHG</sequence>
<gene>
    <name evidence="1" type="ORF">H5V43_01690</name>
</gene>
<proteinExistence type="predicted"/>
<dbReference type="EMBL" id="CP060035">
    <property type="protein sequence ID" value="QOT71915.1"/>
    <property type="molecule type" value="Genomic_DNA"/>
</dbReference>
<reference evidence="2" key="1">
    <citation type="submission" date="2020-08" db="EMBL/GenBank/DDBJ databases">
        <title>Complete genome sequence of Sphingobium barthaii strain KK22, a high-molecular-weight polycyclic aromatic hydrocarbon-degrading soil bacterium.</title>
        <authorList>
            <person name="Mori J.F."/>
            <person name="Kanaly R.A."/>
        </authorList>
    </citation>
    <scope>NUCLEOTIDE SEQUENCE [LARGE SCALE GENOMIC DNA]</scope>
    <source>
        <strain evidence="2">KK22</strain>
    </source>
</reference>
<dbReference type="RefSeq" id="WP_025550453.1">
    <property type="nucleotide sequence ID" value="NZ_BATN01000083.1"/>
</dbReference>
<evidence type="ECO:0000313" key="2">
    <source>
        <dbReference type="Proteomes" id="UP000593663"/>
    </source>
</evidence>
<dbReference type="AlphaFoldDB" id="A0A7M2GHP5"/>
<dbReference type="Proteomes" id="UP000593663">
    <property type="component" value="Chromosome 1"/>
</dbReference>
<dbReference type="KEGG" id="sbar:H5V43_01690"/>
<organism evidence="1 2">
    <name type="scientific">Sphingobium fuliginis (strain ATCC 27551)</name>
    <dbReference type="NCBI Taxonomy" id="336203"/>
    <lineage>
        <taxon>Bacteria</taxon>
        <taxon>Pseudomonadati</taxon>
        <taxon>Pseudomonadota</taxon>
        <taxon>Alphaproteobacteria</taxon>
        <taxon>Sphingomonadales</taxon>
        <taxon>Sphingomonadaceae</taxon>
        <taxon>Sphingobium</taxon>
    </lineage>
</organism>
<evidence type="ECO:0000313" key="1">
    <source>
        <dbReference type="EMBL" id="QOT71915.1"/>
    </source>
</evidence>
<accession>A0A7M2GHP5</accession>